<feature type="non-terminal residue" evidence="1">
    <location>
        <position position="1"/>
    </location>
</feature>
<protein>
    <submittedName>
        <fullName evidence="1">15835_t:CDS:1</fullName>
    </submittedName>
</protein>
<accession>A0ACA9R0R3</accession>
<dbReference type="Proteomes" id="UP000789920">
    <property type="component" value="Unassembled WGS sequence"/>
</dbReference>
<evidence type="ECO:0000313" key="1">
    <source>
        <dbReference type="EMBL" id="CAG8772112.1"/>
    </source>
</evidence>
<dbReference type="EMBL" id="CAJVQC010041015">
    <property type="protein sequence ID" value="CAG8772112.1"/>
    <property type="molecule type" value="Genomic_DNA"/>
</dbReference>
<organism evidence="1 2">
    <name type="scientific">Racocetra persica</name>
    <dbReference type="NCBI Taxonomy" id="160502"/>
    <lineage>
        <taxon>Eukaryota</taxon>
        <taxon>Fungi</taxon>
        <taxon>Fungi incertae sedis</taxon>
        <taxon>Mucoromycota</taxon>
        <taxon>Glomeromycotina</taxon>
        <taxon>Glomeromycetes</taxon>
        <taxon>Diversisporales</taxon>
        <taxon>Gigasporaceae</taxon>
        <taxon>Racocetra</taxon>
    </lineage>
</organism>
<feature type="non-terminal residue" evidence="1">
    <location>
        <position position="207"/>
    </location>
</feature>
<reference evidence="1" key="1">
    <citation type="submission" date="2021-06" db="EMBL/GenBank/DDBJ databases">
        <authorList>
            <person name="Kallberg Y."/>
            <person name="Tangrot J."/>
            <person name="Rosling A."/>
        </authorList>
    </citation>
    <scope>NUCLEOTIDE SEQUENCE</scope>
    <source>
        <strain evidence="1">MA461A</strain>
    </source>
</reference>
<keyword evidence="2" id="KW-1185">Reference proteome</keyword>
<proteinExistence type="predicted"/>
<comment type="caution">
    <text evidence="1">The sequence shown here is derived from an EMBL/GenBank/DDBJ whole genome shotgun (WGS) entry which is preliminary data.</text>
</comment>
<name>A0ACA9R0R3_9GLOM</name>
<gene>
    <name evidence="1" type="ORF">RPERSI_LOCUS16535</name>
</gene>
<evidence type="ECO:0000313" key="2">
    <source>
        <dbReference type="Proteomes" id="UP000789920"/>
    </source>
</evidence>
<sequence length="207" mass="23887">VTEVPKVIEANPKVSKDLKLAEEDAKVVKNHQEANSLKSRISKPKSRDKNASVMAPFKPPINPNSPLFNSYRKNKRSLSDISNNIIIKLPAKKEKVATLVKKLREEIKILVNELNEKNNKIKELEEKYINLNTKYHALKKDHDTGDGYYTESRRLLESENAVLMRRNLEFFEEIEATKIRNSELENNLHLLQQQNVELSKEIATLSE</sequence>